<reference evidence="2 3" key="1">
    <citation type="journal article" date="2018" name="Nat. Ecol. Evol.">
        <title>Pezizomycetes genomes reveal the molecular basis of ectomycorrhizal truffle lifestyle.</title>
        <authorList>
            <person name="Murat C."/>
            <person name="Payen T."/>
            <person name="Noel B."/>
            <person name="Kuo A."/>
            <person name="Morin E."/>
            <person name="Chen J."/>
            <person name="Kohler A."/>
            <person name="Krizsan K."/>
            <person name="Balestrini R."/>
            <person name="Da Silva C."/>
            <person name="Montanini B."/>
            <person name="Hainaut M."/>
            <person name="Levati E."/>
            <person name="Barry K.W."/>
            <person name="Belfiori B."/>
            <person name="Cichocki N."/>
            <person name="Clum A."/>
            <person name="Dockter R.B."/>
            <person name="Fauchery L."/>
            <person name="Guy J."/>
            <person name="Iotti M."/>
            <person name="Le Tacon F."/>
            <person name="Lindquist E.A."/>
            <person name="Lipzen A."/>
            <person name="Malagnac F."/>
            <person name="Mello A."/>
            <person name="Molinier V."/>
            <person name="Miyauchi S."/>
            <person name="Poulain J."/>
            <person name="Riccioni C."/>
            <person name="Rubini A."/>
            <person name="Sitrit Y."/>
            <person name="Splivallo R."/>
            <person name="Traeger S."/>
            <person name="Wang M."/>
            <person name="Zifcakova L."/>
            <person name="Wipf D."/>
            <person name="Zambonelli A."/>
            <person name="Paolocci F."/>
            <person name="Nowrousian M."/>
            <person name="Ottonello S."/>
            <person name="Baldrian P."/>
            <person name="Spatafora J.W."/>
            <person name="Henrissat B."/>
            <person name="Nagy L.G."/>
            <person name="Aury J.M."/>
            <person name="Wincker P."/>
            <person name="Grigoriev I.V."/>
            <person name="Bonfante P."/>
            <person name="Martin F.M."/>
        </authorList>
    </citation>
    <scope>NUCLEOTIDE SEQUENCE [LARGE SCALE GENOMIC DNA]</scope>
    <source>
        <strain evidence="2 3">120613-1</strain>
    </source>
</reference>
<dbReference type="AlphaFoldDB" id="A0A3N4IW78"/>
<gene>
    <name evidence="2" type="ORF">L873DRAFT_1824450</name>
    <name evidence="1" type="ORF">L873DRAFT_1824451</name>
</gene>
<dbReference type="EMBL" id="ML120937">
    <property type="protein sequence ID" value="RPA88490.1"/>
    <property type="molecule type" value="Genomic_DNA"/>
</dbReference>
<sequence>MFGETIRSENSTFHPRSCIILDNFIGLFGPPPMVASCEHTLSNWASDQMPLEI</sequence>
<dbReference type="Proteomes" id="UP000276215">
    <property type="component" value="Unassembled WGS sequence"/>
</dbReference>
<dbReference type="EMBL" id="ML120938">
    <property type="protein sequence ID" value="RPA88489.1"/>
    <property type="molecule type" value="Genomic_DNA"/>
</dbReference>
<protein>
    <submittedName>
        <fullName evidence="2">Uncharacterized protein</fullName>
    </submittedName>
</protein>
<evidence type="ECO:0000313" key="2">
    <source>
        <dbReference type="EMBL" id="RPA88490.1"/>
    </source>
</evidence>
<proteinExistence type="predicted"/>
<accession>A0A3N4IW78</accession>
<name>A0A3N4IW78_9PEZI</name>
<keyword evidence="3" id="KW-1185">Reference proteome</keyword>
<evidence type="ECO:0000313" key="3">
    <source>
        <dbReference type="Proteomes" id="UP000276215"/>
    </source>
</evidence>
<evidence type="ECO:0000313" key="1">
    <source>
        <dbReference type="EMBL" id="RPA88489.1"/>
    </source>
</evidence>
<organism evidence="2 3">
    <name type="scientific">Choiromyces venosus 120613-1</name>
    <dbReference type="NCBI Taxonomy" id="1336337"/>
    <lineage>
        <taxon>Eukaryota</taxon>
        <taxon>Fungi</taxon>
        <taxon>Dikarya</taxon>
        <taxon>Ascomycota</taxon>
        <taxon>Pezizomycotina</taxon>
        <taxon>Pezizomycetes</taxon>
        <taxon>Pezizales</taxon>
        <taxon>Tuberaceae</taxon>
        <taxon>Choiromyces</taxon>
    </lineage>
</organism>